<protein>
    <submittedName>
        <fullName evidence="5">ATP-dependent helicase</fullName>
    </submittedName>
</protein>
<keyword evidence="2" id="KW-0067">ATP-binding</keyword>
<dbReference type="GO" id="GO:0003676">
    <property type="term" value="F:nucleic acid binding"/>
    <property type="evidence" value="ECO:0007669"/>
    <property type="project" value="InterPro"/>
</dbReference>
<accession>A0A830GV27</accession>
<comment type="caution">
    <text evidence="5">The sequence shown here is derived from an EMBL/GenBank/DDBJ whole genome shotgun (WGS) entry which is preliminary data.</text>
</comment>
<evidence type="ECO:0000313" key="6">
    <source>
        <dbReference type="Proteomes" id="UP000610960"/>
    </source>
</evidence>
<dbReference type="InterPro" id="IPR014001">
    <property type="entry name" value="Helicase_ATP-bd"/>
</dbReference>
<dbReference type="PANTHER" id="PTHR47957:SF3">
    <property type="entry name" value="ATP-DEPENDENT HELICASE HRQ1"/>
    <property type="match status" value="1"/>
</dbReference>
<evidence type="ECO:0000256" key="1">
    <source>
        <dbReference type="ARBA" id="ARBA00022741"/>
    </source>
</evidence>
<dbReference type="InterPro" id="IPR011545">
    <property type="entry name" value="DEAD/DEAH_box_helicase_dom"/>
</dbReference>
<keyword evidence="5" id="KW-0347">Helicase</keyword>
<dbReference type="GO" id="GO:0005524">
    <property type="term" value="F:ATP binding"/>
    <property type="evidence" value="ECO:0007669"/>
    <property type="project" value="UniProtKB-KW"/>
</dbReference>
<reference evidence="5" key="1">
    <citation type="journal article" date="2014" name="Int. J. Syst. Evol. Microbiol.">
        <title>Complete genome sequence of Corynebacterium casei LMG S-19264T (=DSM 44701T), isolated from a smear-ripened cheese.</title>
        <authorList>
            <consortium name="US DOE Joint Genome Institute (JGI-PGF)"/>
            <person name="Walter F."/>
            <person name="Albersmeier A."/>
            <person name="Kalinowski J."/>
            <person name="Ruckert C."/>
        </authorList>
    </citation>
    <scope>NUCLEOTIDE SEQUENCE</scope>
    <source>
        <strain evidence="5">JCM 10088</strain>
    </source>
</reference>
<gene>
    <name evidence="5" type="ORF">GCM10007981_06870</name>
</gene>
<evidence type="ECO:0000259" key="3">
    <source>
        <dbReference type="PROSITE" id="PS51192"/>
    </source>
</evidence>
<dbReference type="InterPro" id="IPR018973">
    <property type="entry name" value="MZB"/>
</dbReference>
<feature type="domain" description="Helicase ATP-binding" evidence="3">
    <location>
        <begin position="75"/>
        <end position="248"/>
    </location>
</feature>
<dbReference type="SUPFAM" id="SSF52540">
    <property type="entry name" value="P-loop containing nucleoside triphosphate hydrolases"/>
    <property type="match status" value="1"/>
</dbReference>
<dbReference type="CDD" id="cd17923">
    <property type="entry name" value="DEXHc_Hrq1-like"/>
    <property type="match status" value="1"/>
</dbReference>
<dbReference type="InterPro" id="IPR027417">
    <property type="entry name" value="P-loop_NTPase"/>
</dbReference>
<dbReference type="PROSITE" id="PS51194">
    <property type="entry name" value="HELICASE_CTER"/>
    <property type="match status" value="1"/>
</dbReference>
<dbReference type="GO" id="GO:0043138">
    <property type="term" value="F:3'-5' DNA helicase activity"/>
    <property type="evidence" value="ECO:0007669"/>
    <property type="project" value="TreeGrafter"/>
</dbReference>
<sequence>MVYIQRRLDLARYMREDAFIKSINENRLQVLFVKEERGSDEELIDMEEAPLDPRVKDVLSKLGFRGLYGHQVEAARHIIAGDNVIIVSSTGSGKTEAFLAPLVSRSLMNGERHIIVYPTKALARDQERRMNALLSSIEVVPVVYDGDSERDERDAVYSGRARIILTNPDMINAAMPRVREFREALADTRYVVFDEFHVYNGVLGTHLHYLVRRMRRINNGLSFIAATATIGNPLEYFSKVIDAPASLVAGPQHRRGVVRHIMVKPIGLSRLQAAVKALEKCLEAGMSCIMFADSHRLVEEAKMMMDRGSWGGLVKVHRAGLRVDERHEAEDEFKEGKIRALIATPTLELGIDVGSIDAAVLATSPPSFSKYVQRSGRVGRQGQLSYVIQVLGDDPMSTYYARHPAEFYERSPEPMFSEPYNPDVALLHLLASSAESGISEGELSEFELGVLAELESRGLAEVRGGWVRPTAAGRKALENFITIRGSGDVVKIMDGNKLLGYRELPFAIKELHRGAIYLHGGRSYEVQELRLDARSALVKPVKASFITRPLYTTFPQVTNVMEETKLLEVPVHFAELTITETVVGYVKKSLDRGDLGEERVEPVSYGFKTKGLVLYLPQHSFSNFEARNLLESAKAYHAVEHVLISAGELVTNAAPTDMGGVSLPTGHVVIYDSHPGGSGVTRLLMDRLEEALGIAWEVLTSCNCEDGCPKCIYSPYCGNNNRFLSRHNAIKIIDLIKHGATAPATPLPNADTYA</sequence>
<dbReference type="Pfam" id="PF00271">
    <property type="entry name" value="Helicase_C"/>
    <property type="match status" value="1"/>
</dbReference>
<keyword evidence="1" id="KW-0547">Nucleotide-binding</keyword>
<keyword evidence="5" id="KW-0378">Hydrolase</keyword>
<dbReference type="Pfam" id="PF09369">
    <property type="entry name" value="MZB"/>
    <property type="match status" value="1"/>
</dbReference>
<dbReference type="EMBL" id="BMNL01000002">
    <property type="protein sequence ID" value="GGP20112.1"/>
    <property type="molecule type" value="Genomic_DNA"/>
</dbReference>
<keyword evidence="6" id="KW-1185">Reference proteome</keyword>
<evidence type="ECO:0000256" key="2">
    <source>
        <dbReference type="ARBA" id="ARBA00022840"/>
    </source>
</evidence>
<dbReference type="SMART" id="SM00487">
    <property type="entry name" value="DEXDc"/>
    <property type="match status" value="1"/>
</dbReference>
<feature type="domain" description="Helicase C-terminal" evidence="4">
    <location>
        <begin position="273"/>
        <end position="423"/>
    </location>
</feature>
<dbReference type="GO" id="GO:0006289">
    <property type="term" value="P:nucleotide-excision repair"/>
    <property type="evidence" value="ECO:0007669"/>
    <property type="project" value="TreeGrafter"/>
</dbReference>
<dbReference type="InterPro" id="IPR001650">
    <property type="entry name" value="Helicase_C-like"/>
</dbReference>
<proteinExistence type="predicted"/>
<dbReference type="GO" id="GO:0036297">
    <property type="term" value="P:interstrand cross-link repair"/>
    <property type="evidence" value="ECO:0007669"/>
    <property type="project" value="TreeGrafter"/>
</dbReference>
<reference evidence="5" key="2">
    <citation type="submission" date="2020-09" db="EMBL/GenBank/DDBJ databases">
        <authorList>
            <person name="Sun Q."/>
            <person name="Ohkuma M."/>
        </authorList>
    </citation>
    <scope>NUCLEOTIDE SEQUENCE</scope>
    <source>
        <strain evidence="5">JCM 10088</strain>
    </source>
</reference>
<dbReference type="RefSeq" id="WP_188596061.1">
    <property type="nucleotide sequence ID" value="NZ_BMNL01000002.1"/>
</dbReference>
<dbReference type="PROSITE" id="PS51192">
    <property type="entry name" value="HELICASE_ATP_BIND_1"/>
    <property type="match status" value="1"/>
</dbReference>
<name>A0A830GV27_9CREN</name>
<dbReference type="PANTHER" id="PTHR47957">
    <property type="entry name" value="ATP-DEPENDENT HELICASE HRQ1"/>
    <property type="match status" value="1"/>
</dbReference>
<organism evidence="5 6">
    <name type="scientific">Thermocladium modestius</name>
    <dbReference type="NCBI Taxonomy" id="62609"/>
    <lineage>
        <taxon>Archaea</taxon>
        <taxon>Thermoproteota</taxon>
        <taxon>Thermoprotei</taxon>
        <taxon>Thermoproteales</taxon>
        <taxon>Thermoproteaceae</taxon>
        <taxon>Thermocladium</taxon>
    </lineage>
</organism>
<evidence type="ECO:0000259" key="4">
    <source>
        <dbReference type="PROSITE" id="PS51194"/>
    </source>
</evidence>
<dbReference type="Gene3D" id="3.40.50.300">
    <property type="entry name" value="P-loop containing nucleotide triphosphate hydrolases"/>
    <property type="match status" value="2"/>
</dbReference>
<evidence type="ECO:0000313" key="5">
    <source>
        <dbReference type="EMBL" id="GGP20112.1"/>
    </source>
</evidence>
<dbReference type="SMART" id="SM00490">
    <property type="entry name" value="HELICc"/>
    <property type="match status" value="1"/>
</dbReference>
<dbReference type="Proteomes" id="UP000610960">
    <property type="component" value="Unassembled WGS sequence"/>
</dbReference>
<dbReference type="AlphaFoldDB" id="A0A830GV27"/>
<dbReference type="OrthoDB" id="36796at2157"/>
<dbReference type="Pfam" id="PF00270">
    <property type="entry name" value="DEAD"/>
    <property type="match status" value="1"/>
</dbReference>